<evidence type="ECO:0000313" key="2">
    <source>
        <dbReference type="EMBL" id="CQR50237.1"/>
    </source>
</evidence>
<proteinExistence type="predicted"/>
<name>A0A0D6JQP8_9EURY</name>
<dbReference type="AlphaFoldDB" id="A0A0D6JQP8"/>
<feature type="compositionally biased region" description="Basic and acidic residues" evidence="1">
    <location>
        <begin position="32"/>
        <end position="46"/>
    </location>
</feature>
<dbReference type="Pfam" id="PF07232">
    <property type="entry name" value="DUF1424"/>
    <property type="match status" value="1"/>
</dbReference>
<dbReference type="Proteomes" id="UP000198902">
    <property type="component" value="Unassembled WGS sequence"/>
</dbReference>
<evidence type="ECO:0000256" key="1">
    <source>
        <dbReference type="SAM" id="MobiDB-lite"/>
    </source>
</evidence>
<reference evidence="3" key="1">
    <citation type="submission" date="2015-03" db="EMBL/GenBank/DDBJ databases">
        <authorList>
            <person name="Urmite Genomes"/>
        </authorList>
    </citation>
    <scope>NUCLEOTIDE SEQUENCE [LARGE SCALE GENOMIC DNA]</scope>
    <source>
        <strain evidence="3">Arc-Hr</strain>
    </source>
</reference>
<feature type="region of interest" description="Disordered" evidence="1">
    <location>
        <begin position="1"/>
        <end position="46"/>
    </location>
</feature>
<gene>
    <name evidence="2" type="ORF">BN996_01714</name>
</gene>
<sequence>MSSDGDQPTGGVEGTQPGAEPWPSKETNSVEAQRERSRDSDEPDELVHERVLEFAQKYPELAETPLCETHGRKLRRIVTEADWRDQWVEPEQPTENAFQVTELAKREASTWADALSAFLTAHARYDGLRARFANEQGDEFEIPLVDAWGEEYSKKQYARAMALQRQMAGGDRPSGGESIAAWDSPATAMLTLTASSVPDGTRVPPVEHADAVHDSFSYDGVRDTLRNTMEYHLGLDADQWGYWLQAEPHGMGGDGSGMNACYTHLHVGVYFDTEPLGLDDDLHSVGSEFERVIDKHVEVCEYAGRSAHDYDTIIDYVEESNGCISLNASVENMGSYLAAYMGGYTEELLEKPIEYLAWGSIYWSAARRRTSRSKVLTEAIAADACEQRAESDESNQTDAHGDAVVWDDGRGPDVVCECCGSGWAIDQSRLDAPVSDDDLSDALDAEGKSDETERELTLAERWPTATAAASVGESTTKTRIRKRVEAELKYCNDVPTVAGMLGRNMIDPKHAEFVESVMNGEDDSEPESFRRASLDSEWHLEAIVDRDGEEHAPNGGGVDMAPLKLPVQRILDETRLQHSLGRGEMWRCSKCNFAYHDDGTMHARHFVGEHGITDPESADHVLLVDDYYDEDRECMRHPAERHDSR</sequence>
<accession>A0A0D6JQP8</accession>
<keyword evidence="3" id="KW-1185">Reference proteome</keyword>
<dbReference type="InterPro" id="IPR009870">
    <property type="entry name" value="DUF1424"/>
</dbReference>
<dbReference type="EMBL" id="CSTE01000002">
    <property type="protein sequence ID" value="CQR50237.1"/>
    <property type="molecule type" value="Genomic_DNA"/>
</dbReference>
<organism evidence="2 3">
    <name type="scientific">Haloferax massiliensis</name>
    <dbReference type="NCBI Taxonomy" id="1476858"/>
    <lineage>
        <taxon>Archaea</taxon>
        <taxon>Methanobacteriati</taxon>
        <taxon>Methanobacteriota</taxon>
        <taxon>Stenosarchaea group</taxon>
        <taxon>Halobacteria</taxon>
        <taxon>Halobacteriales</taxon>
        <taxon>Haloferacaceae</taxon>
        <taxon>Haloferax</taxon>
    </lineage>
</organism>
<evidence type="ECO:0000313" key="3">
    <source>
        <dbReference type="Proteomes" id="UP000198902"/>
    </source>
</evidence>
<protein>
    <submittedName>
        <fullName evidence="2">Uncharacterized protein</fullName>
    </submittedName>
</protein>